<keyword evidence="2" id="KW-1185">Reference proteome</keyword>
<sequence>MWAMRLAWVCLIRFAEGFENVVEMDYSGDLMQQIDPYYNLNSEYWGIRDEDRNAKLRYAVYWGQNSYGASHLNTPELWEKPLREYCQDETVDLIILSFLNIFNAGTEKPPELNLAHHCNTTFEAHPMLLKCPEIGNDIIECQQRGKKVLLSLGGAAGSYGFTKVEDAASFAKTVWNMFLGGRSTVRPFGKAVLDGVDLDIEGGSPLGYPEMVHTFRELYTLYTNKRFYVAAAPQCVFPDAFMGTALDQAWFDFVFVQFYNNYCGVQSFNNPYGFNFHEWDIWARLTSLNPRVKLFVGIPGSTTAANSGYLDPDSLLPILSNVSRTFPTFSGVMAWDASQGDNNRIINNSFSSTISSWLKNPKHISFTSTPTIRRATGQEGTPCQGNGLGCQGTSIAICTQGVWTHRPCPSQETCVTTQGYPVCRYSPNRLQGPLPSSTAMEIMPLKRISRTKTLAQLKIWTTTTDPIPGSWSITINSPLSIVSASNAQIMSQQGSTLIQSLPDSPPYMSLRISLLIESIPANRSSLAQPQLLPRLAEISLN</sequence>
<comment type="caution">
    <text evidence="1">The sequence shown here is derived from an EMBL/GenBank/DDBJ whole genome shotgun (WGS) entry which is preliminary data.</text>
</comment>
<reference evidence="1" key="1">
    <citation type="submission" date="2022-04" db="EMBL/GenBank/DDBJ databases">
        <title>Genome of the entomopathogenic fungus Entomophthora muscae.</title>
        <authorList>
            <person name="Elya C."/>
            <person name="Lovett B.R."/>
            <person name="Lee E."/>
            <person name="Macias A.M."/>
            <person name="Hajek A.E."/>
            <person name="De Bivort B.L."/>
            <person name="Kasson M.T."/>
            <person name="De Fine Licht H.H."/>
            <person name="Stajich J.E."/>
        </authorList>
    </citation>
    <scope>NUCLEOTIDE SEQUENCE</scope>
    <source>
        <strain evidence="1">Berkeley</strain>
    </source>
</reference>
<protein>
    <submittedName>
        <fullName evidence="1">Chitinase 2</fullName>
        <ecNumber evidence="1">3.2.1.14</ecNumber>
    </submittedName>
</protein>
<gene>
    <name evidence="1" type="primary">CHT2_2</name>
    <name evidence="1" type="ORF">DSO57_1005079</name>
</gene>
<dbReference type="Proteomes" id="UP001165960">
    <property type="component" value="Unassembled WGS sequence"/>
</dbReference>
<keyword evidence="1" id="KW-0378">Hydrolase</keyword>
<keyword evidence="1" id="KW-0326">Glycosidase</keyword>
<accession>A0ACC2RMQ4</accession>
<dbReference type="EC" id="3.2.1.14" evidence="1"/>
<dbReference type="EMBL" id="QTSX02007113">
    <property type="protein sequence ID" value="KAJ9051369.1"/>
    <property type="molecule type" value="Genomic_DNA"/>
</dbReference>
<organism evidence="1 2">
    <name type="scientific">Entomophthora muscae</name>
    <dbReference type="NCBI Taxonomy" id="34485"/>
    <lineage>
        <taxon>Eukaryota</taxon>
        <taxon>Fungi</taxon>
        <taxon>Fungi incertae sedis</taxon>
        <taxon>Zoopagomycota</taxon>
        <taxon>Entomophthoromycotina</taxon>
        <taxon>Entomophthoromycetes</taxon>
        <taxon>Entomophthorales</taxon>
        <taxon>Entomophthoraceae</taxon>
        <taxon>Entomophthora</taxon>
    </lineage>
</organism>
<proteinExistence type="predicted"/>
<name>A0ACC2RMQ4_9FUNG</name>
<evidence type="ECO:0000313" key="1">
    <source>
        <dbReference type="EMBL" id="KAJ9051369.1"/>
    </source>
</evidence>
<evidence type="ECO:0000313" key="2">
    <source>
        <dbReference type="Proteomes" id="UP001165960"/>
    </source>
</evidence>